<accession>A0A1G4XWT4</accession>
<dbReference type="STRING" id="1960309.SAMN03159343_1640"/>
<keyword evidence="2" id="KW-0732">Signal</keyword>
<evidence type="ECO:0000313" key="4">
    <source>
        <dbReference type="Proteomes" id="UP000198981"/>
    </source>
</evidence>
<reference evidence="4" key="1">
    <citation type="submission" date="2016-10" db="EMBL/GenBank/DDBJ databases">
        <authorList>
            <person name="Varghese N."/>
            <person name="Submissions S."/>
        </authorList>
    </citation>
    <scope>NUCLEOTIDE SEQUENCE [LARGE SCALE GENOMIC DNA]</scope>
    <source>
        <strain evidence="4">DSM 45722</strain>
    </source>
</reference>
<evidence type="ECO:0000256" key="2">
    <source>
        <dbReference type="SAM" id="SignalP"/>
    </source>
</evidence>
<dbReference type="PROSITE" id="PS51257">
    <property type="entry name" value="PROKAR_LIPOPROTEIN"/>
    <property type="match status" value="1"/>
</dbReference>
<dbReference type="AlphaFoldDB" id="A0A1G4XWT4"/>
<evidence type="ECO:0000256" key="1">
    <source>
        <dbReference type="SAM" id="MobiDB-lite"/>
    </source>
</evidence>
<feature type="chain" id="PRO_5038573635" evidence="2">
    <location>
        <begin position="20"/>
        <end position="169"/>
    </location>
</feature>
<feature type="compositionally biased region" description="Low complexity" evidence="1">
    <location>
        <begin position="23"/>
        <end position="47"/>
    </location>
</feature>
<feature type="signal peptide" evidence="2">
    <location>
        <begin position="1"/>
        <end position="19"/>
    </location>
</feature>
<feature type="region of interest" description="Disordered" evidence="1">
    <location>
        <begin position="23"/>
        <end position="64"/>
    </location>
</feature>
<organism evidence="3 4">
    <name type="scientific">Klenkia marina</name>
    <dbReference type="NCBI Taxonomy" id="1960309"/>
    <lineage>
        <taxon>Bacteria</taxon>
        <taxon>Bacillati</taxon>
        <taxon>Actinomycetota</taxon>
        <taxon>Actinomycetes</taxon>
        <taxon>Geodermatophilales</taxon>
        <taxon>Geodermatophilaceae</taxon>
        <taxon>Klenkia</taxon>
    </lineage>
</organism>
<proteinExistence type="predicted"/>
<dbReference type="RefSeq" id="WP_092802063.1">
    <property type="nucleotide sequence ID" value="NZ_FMUH01000002.1"/>
</dbReference>
<sequence length="169" mass="16849">MRLRPALAALSATALLGLAACGGSSDDDATPSAGGSSAAQTSSSSAEDGGDTDAQAASFCTESQTTLDGFDDQLDAAGPEGLAPILSQVVDALDALDAPAAVAGDLQTLRDAYDQLGQVASANDLTTPEGQQAFQDAYAEIQPQAQPAEDAVEAWTDANCPDDDAAPTS</sequence>
<protein>
    <submittedName>
        <fullName evidence="3">Uncharacterized protein</fullName>
    </submittedName>
</protein>
<gene>
    <name evidence="3" type="ORF">SAMN03159343_1640</name>
</gene>
<dbReference type="EMBL" id="FMUH01000002">
    <property type="protein sequence ID" value="SCX45656.1"/>
    <property type="molecule type" value="Genomic_DNA"/>
</dbReference>
<evidence type="ECO:0000313" key="3">
    <source>
        <dbReference type="EMBL" id="SCX45656.1"/>
    </source>
</evidence>
<dbReference type="OrthoDB" id="5194764at2"/>
<keyword evidence="4" id="KW-1185">Reference proteome</keyword>
<name>A0A1G4XWT4_9ACTN</name>
<dbReference type="Proteomes" id="UP000198981">
    <property type="component" value="Unassembled WGS sequence"/>
</dbReference>